<dbReference type="Proteomes" id="UP000190675">
    <property type="component" value="Chromosome I"/>
</dbReference>
<sequence>MPNYRQPMRYFFHIFDGPKVFPDEGGSSLSGPEIAVIQAKALARELTKAGALCRSNLVLVLDETGSIVFKCWAACHEPRPTNAWQAG</sequence>
<evidence type="ECO:0000313" key="3">
    <source>
        <dbReference type="Proteomes" id="UP000190675"/>
    </source>
</evidence>
<evidence type="ECO:0000259" key="1">
    <source>
        <dbReference type="Pfam" id="PF21834"/>
    </source>
</evidence>
<organism evidence="2 3">
    <name type="scientific">Bradyrhizobium erythrophlei</name>
    <dbReference type="NCBI Taxonomy" id="1437360"/>
    <lineage>
        <taxon>Bacteria</taxon>
        <taxon>Pseudomonadati</taxon>
        <taxon>Pseudomonadota</taxon>
        <taxon>Alphaproteobacteria</taxon>
        <taxon>Hyphomicrobiales</taxon>
        <taxon>Nitrobacteraceae</taxon>
        <taxon>Bradyrhizobium</taxon>
    </lineage>
</organism>
<dbReference type="EMBL" id="LT670818">
    <property type="protein sequence ID" value="SHH01941.1"/>
    <property type="molecule type" value="Genomic_DNA"/>
</dbReference>
<proteinExistence type="predicted"/>
<evidence type="ECO:0000313" key="2">
    <source>
        <dbReference type="EMBL" id="SHH01941.1"/>
    </source>
</evidence>
<name>A0A1M5PJN8_9BRAD</name>
<gene>
    <name evidence="2" type="ORF">SAMN05444169_5291</name>
</gene>
<dbReference type="AlphaFoldDB" id="A0A1M5PJN8"/>
<dbReference type="InterPro" id="IPR054189">
    <property type="entry name" value="DUF6894"/>
</dbReference>
<feature type="domain" description="DUF6894" evidence="1">
    <location>
        <begin position="9"/>
        <end position="70"/>
    </location>
</feature>
<accession>A0A1M5PJN8</accession>
<dbReference type="Pfam" id="PF21834">
    <property type="entry name" value="DUF6894"/>
    <property type="match status" value="1"/>
</dbReference>
<protein>
    <recommendedName>
        <fullName evidence="1">DUF6894 domain-containing protein</fullName>
    </recommendedName>
</protein>
<reference evidence="2 3" key="1">
    <citation type="submission" date="2016-11" db="EMBL/GenBank/DDBJ databases">
        <authorList>
            <person name="Jaros S."/>
            <person name="Januszkiewicz K."/>
            <person name="Wedrychowicz H."/>
        </authorList>
    </citation>
    <scope>NUCLEOTIDE SEQUENCE [LARGE SCALE GENOMIC DNA]</scope>
    <source>
        <strain evidence="2 3">GAS242</strain>
    </source>
</reference>